<keyword evidence="6" id="KW-0508">mRNA splicing</keyword>
<comment type="caution">
    <text evidence="10">The sequence shown here is derived from an EMBL/GenBank/DDBJ whole genome shotgun (WGS) entry which is preliminary data.</text>
</comment>
<evidence type="ECO:0000313" key="11">
    <source>
        <dbReference type="Proteomes" id="UP000663881"/>
    </source>
</evidence>
<feature type="compositionally biased region" description="Basic residues" evidence="8">
    <location>
        <begin position="710"/>
        <end position="723"/>
    </location>
</feature>
<keyword evidence="7" id="KW-0175">Coiled coil</keyword>
<protein>
    <recommendedName>
        <fullName evidence="9">SURP motif domain-containing protein</fullName>
    </recommendedName>
</protein>
<feature type="coiled-coil region" evidence="7">
    <location>
        <begin position="122"/>
        <end position="169"/>
    </location>
</feature>
<feature type="domain" description="SURP motif" evidence="9">
    <location>
        <begin position="233"/>
        <end position="275"/>
    </location>
</feature>
<sequence>MSNINLFPELDTDQGQEQEYNNGHNDYKEEELIVFGYSCKLFRDDFSAKAIDRGQSLIPWNGDENVMIDRYDCRGHLSDLTLWDSDLIRKKNLDNNNDQYLNEEEKRIEEECEQERYLELYRDIEKETLQQEEKRIEEECEQERYLELYRDIEKETLQQEEELKRFNAEKNAYNQVGFSYQELPKPNESSNKIAEETSPALDDDDEYEPFYPSEKLQIPYGMDIPESIKLNAVIEKTAGFVSTSGLQMEIVLKTKQANNPQFDFLKYDHYLNPYYRHLIIMIKSGKYRPNVDNNSNTNSQKKKSNKNGIDQNSSHDEDETGDSYLHPLLRGSTNSDNTNSIKKPDEPLRKPAIPMNIHNTAYGQLIKKYEHLRREKAIKENDEEKMSPKLEDIKNDESSPRSETSSSTSVIPPPPDVKPIIDKLAEYVARNGSTFEQSIRTKNDPRFGFLERDHIHHNYYQLKVQLCAQELLRKKIEENQRLIDNNEQHIHGKGIKLVLKTNTEESLTPTSCREFYSDEDSNSMQQNEQDDNGEFIGPRPPSPEFLEKMRKQEERHDRVSGFVRDKIVRDKQEERKRKVEMLLQQLKNKTNELPSSTTATPPPPTITTESNEMKNNSNINPILVEKLLNVKNECSSSSLITSPRQYNRSKHSRSTSKSRHHSKYYRRSRSKSNHRRTRRSSHKRSRTRSKSRNHHRSKKSKTSKSSKSNRDHRRHRHRRHRYSSKSLSRSNSSSTSRSSSNSSYDKKKKRKLMNNDDEQRQNQEKKNPQSSKWDQREPIKTKNEPPSTDTPVSASSLSMNTEITLSNSTSSS</sequence>
<feature type="compositionally biased region" description="Polar residues" evidence="8">
    <location>
        <begin position="637"/>
        <end position="646"/>
    </location>
</feature>
<dbReference type="SUPFAM" id="SSF109905">
    <property type="entry name" value="Surp module (SWAP domain)"/>
    <property type="match status" value="2"/>
</dbReference>
<keyword evidence="3" id="KW-0694">RNA-binding</keyword>
<dbReference type="Pfam" id="PF09750">
    <property type="entry name" value="DRY_EERY"/>
    <property type="match status" value="1"/>
</dbReference>
<dbReference type="SMART" id="SM00648">
    <property type="entry name" value="SWAP"/>
    <property type="match status" value="2"/>
</dbReference>
<dbReference type="InterPro" id="IPR040397">
    <property type="entry name" value="SWAP"/>
</dbReference>
<accession>A0A819HFL0</accession>
<feature type="compositionally biased region" description="Low complexity" evidence="8">
    <location>
        <begin position="401"/>
        <end position="410"/>
    </location>
</feature>
<feature type="region of interest" description="Disordered" evidence="8">
    <location>
        <begin position="637"/>
        <end position="812"/>
    </location>
</feature>
<feature type="compositionally biased region" description="Basic residues" evidence="8">
    <location>
        <begin position="647"/>
        <end position="704"/>
    </location>
</feature>
<dbReference type="AlphaFoldDB" id="A0A819HFL0"/>
<feature type="region of interest" description="Disordered" evidence="8">
    <location>
        <begin position="586"/>
        <end position="615"/>
    </location>
</feature>
<dbReference type="PANTHER" id="PTHR13161:SF15">
    <property type="entry name" value="SPLICING FACTOR, SUPPRESSOR OF WHITE-APRICOT HOMOLOG"/>
    <property type="match status" value="1"/>
</dbReference>
<keyword evidence="1" id="KW-0507">mRNA processing</keyword>
<evidence type="ECO:0000256" key="6">
    <source>
        <dbReference type="ARBA" id="ARBA00023187"/>
    </source>
</evidence>
<evidence type="ECO:0000256" key="7">
    <source>
        <dbReference type="SAM" id="Coils"/>
    </source>
</evidence>
<name>A0A819HFL0_9BILA</name>
<feature type="domain" description="SURP motif" evidence="9">
    <location>
        <begin position="420"/>
        <end position="460"/>
    </location>
</feature>
<dbReference type="FunFam" id="1.10.10.790:FF:000002">
    <property type="entry name" value="Splicing factor 3A subunit 1"/>
    <property type="match status" value="1"/>
</dbReference>
<organism evidence="10 11">
    <name type="scientific">Adineta steineri</name>
    <dbReference type="NCBI Taxonomy" id="433720"/>
    <lineage>
        <taxon>Eukaryota</taxon>
        <taxon>Metazoa</taxon>
        <taxon>Spiralia</taxon>
        <taxon>Gnathifera</taxon>
        <taxon>Rotifera</taxon>
        <taxon>Eurotatoria</taxon>
        <taxon>Bdelloidea</taxon>
        <taxon>Adinetida</taxon>
        <taxon>Adinetidae</taxon>
        <taxon>Adineta</taxon>
    </lineage>
</organism>
<dbReference type="PROSITE" id="PS50128">
    <property type="entry name" value="SURP"/>
    <property type="match status" value="2"/>
</dbReference>
<dbReference type="Pfam" id="PF01805">
    <property type="entry name" value="Surp"/>
    <property type="match status" value="2"/>
</dbReference>
<feature type="region of interest" description="Disordered" evidence="8">
    <location>
        <begin position="378"/>
        <end position="416"/>
    </location>
</feature>
<keyword evidence="4" id="KW-0805">Transcription regulation</keyword>
<dbReference type="GO" id="GO:0003723">
    <property type="term" value="F:RNA binding"/>
    <property type="evidence" value="ECO:0007669"/>
    <property type="project" value="UniProtKB-KW"/>
</dbReference>
<feature type="compositionally biased region" description="Polar residues" evidence="8">
    <location>
        <begin position="784"/>
        <end position="812"/>
    </location>
</feature>
<keyword evidence="2" id="KW-0677">Repeat</keyword>
<dbReference type="GO" id="GO:0000395">
    <property type="term" value="P:mRNA 5'-splice site recognition"/>
    <property type="evidence" value="ECO:0007669"/>
    <property type="project" value="TreeGrafter"/>
</dbReference>
<feature type="compositionally biased region" description="Basic and acidic residues" evidence="8">
    <location>
        <begin position="378"/>
        <end position="400"/>
    </location>
</feature>
<dbReference type="Proteomes" id="UP000663881">
    <property type="component" value="Unassembled WGS sequence"/>
</dbReference>
<evidence type="ECO:0000313" key="10">
    <source>
        <dbReference type="EMBL" id="CAF3902927.1"/>
    </source>
</evidence>
<evidence type="ECO:0000256" key="1">
    <source>
        <dbReference type="ARBA" id="ARBA00022664"/>
    </source>
</evidence>
<evidence type="ECO:0000256" key="5">
    <source>
        <dbReference type="ARBA" id="ARBA00023163"/>
    </source>
</evidence>
<feature type="region of interest" description="Disordered" evidence="8">
    <location>
        <begin position="1"/>
        <end position="24"/>
    </location>
</feature>
<feature type="region of interest" description="Disordered" evidence="8">
    <location>
        <begin position="287"/>
        <end position="356"/>
    </location>
</feature>
<proteinExistence type="predicted"/>
<feature type="compositionally biased region" description="Low complexity" evidence="8">
    <location>
        <begin position="724"/>
        <end position="743"/>
    </location>
</feature>
<evidence type="ECO:0000256" key="2">
    <source>
        <dbReference type="ARBA" id="ARBA00022737"/>
    </source>
</evidence>
<feature type="compositionally biased region" description="Polar residues" evidence="8">
    <location>
        <begin position="331"/>
        <end position="341"/>
    </location>
</feature>
<dbReference type="InterPro" id="IPR019147">
    <property type="entry name" value="SWAP_N_domain"/>
</dbReference>
<evidence type="ECO:0000256" key="8">
    <source>
        <dbReference type="SAM" id="MobiDB-lite"/>
    </source>
</evidence>
<dbReference type="SMART" id="SM01141">
    <property type="entry name" value="DRY_EERY"/>
    <property type="match status" value="1"/>
</dbReference>
<reference evidence="10" key="1">
    <citation type="submission" date="2021-02" db="EMBL/GenBank/DDBJ databases">
        <authorList>
            <person name="Nowell W R."/>
        </authorList>
    </citation>
    <scope>NUCLEOTIDE SEQUENCE</scope>
</reference>
<feature type="region of interest" description="Disordered" evidence="8">
    <location>
        <begin position="508"/>
        <end position="544"/>
    </location>
</feature>
<dbReference type="PANTHER" id="PTHR13161">
    <property type="entry name" value="SPLICING FACTOR SUPPRESSOR OF WHITE APRICOT"/>
    <property type="match status" value="1"/>
</dbReference>
<dbReference type="Gene3D" id="1.10.10.790">
    <property type="entry name" value="Surp module"/>
    <property type="match status" value="2"/>
</dbReference>
<dbReference type="EMBL" id="CAJOAY010001926">
    <property type="protein sequence ID" value="CAF3902927.1"/>
    <property type="molecule type" value="Genomic_DNA"/>
</dbReference>
<keyword evidence="5" id="KW-0804">Transcription</keyword>
<dbReference type="InterPro" id="IPR000061">
    <property type="entry name" value="Surp"/>
</dbReference>
<evidence type="ECO:0000256" key="3">
    <source>
        <dbReference type="ARBA" id="ARBA00022884"/>
    </source>
</evidence>
<feature type="compositionally biased region" description="Basic and acidic residues" evidence="8">
    <location>
        <begin position="753"/>
        <end position="783"/>
    </location>
</feature>
<evidence type="ECO:0000256" key="4">
    <source>
        <dbReference type="ARBA" id="ARBA00023015"/>
    </source>
</evidence>
<gene>
    <name evidence="10" type="ORF">OKA104_LOCUS24287</name>
</gene>
<evidence type="ECO:0000259" key="9">
    <source>
        <dbReference type="PROSITE" id="PS50128"/>
    </source>
</evidence>
<dbReference type="InterPro" id="IPR035967">
    <property type="entry name" value="SWAP/Surp_sf"/>
</dbReference>